<dbReference type="Proteomes" id="UP001596496">
    <property type="component" value="Unassembled WGS sequence"/>
</dbReference>
<organism evidence="2 3">
    <name type="scientific">Sphaerisporangium rhizosphaerae</name>
    <dbReference type="NCBI Taxonomy" id="2269375"/>
    <lineage>
        <taxon>Bacteria</taxon>
        <taxon>Bacillati</taxon>
        <taxon>Actinomycetota</taxon>
        <taxon>Actinomycetes</taxon>
        <taxon>Streptosporangiales</taxon>
        <taxon>Streptosporangiaceae</taxon>
        <taxon>Sphaerisporangium</taxon>
    </lineage>
</organism>
<protein>
    <submittedName>
        <fullName evidence="2">Uncharacterized protein</fullName>
    </submittedName>
</protein>
<comment type="caution">
    <text evidence="2">The sequence shown here is derived from an EMBL/GenBank/DDBJ whole genome shotgun (WGS) entry which is preliminary data.</text>
</comment>
<sequence>MAYKPPFTRAPGGASPAGPATLRRATPSLVLRELHAAMPEQAYGLRGMPVPDPGERVADIARGPASGDRRMTTAVAQVGEWLGLGGSILANLFNNHIIDDPTAIMDLPRPAPY</sequence>
<reference evidence="3" key="1">
    <citation type="journal article" date="2019" name="Int. J. Syst. Evol. Microbiol.">
        <title>The Global Catalogue of Microorganisms (GCM) 10K type strain sequencing project: providing services to taxonomists for standard genome sequencing and annotation.</title>
        <authorList>
            <consortium name="The Broad Institute Genomics Platform"/>
            <consortium name="The Broad Institute Genome Sequencing Center for Infectious Disease"/>
            <person name="Wu L."/>
            <person name="Ma J."/>
        </authorList>
    </citation>
    <scope>NUCLEOTIDE SEQUENCE [LARGE SCALE GENOMIC DNA]</scope>
    <source>
        <strain evidence="3">CECT 7649</strain>
    </source>
</reference>
<feature type="region of interest" description="Disordered" evidence="1">
    <location>
        <begin position="1"/>
        <end position="21"/>
    </location>
</feature>
<accession>A0ABW2NYP1</accession>
<evidence type="ECO:0000313" key="2">
    <source>
        <dbReference type="EMBL" id="MFC7381852.1"/>
    </source>
</evidence>
<gene>
    <name evidence="2" type="ORF">ACFQSB_06510</name>
</gene>
<name>A0ABW2NYP1_9ACTN</name>
<evidence type="ECO:0000313" key="3">
    <source>
        <dbReference type="Proteomes" id="UP001596496"/>
    </source>
</evidence>
<evidence type="ECO:0000256" key="1">
    <source>
        <dbReference type="SAM" id="MobiDB-lite"/>
    </source>
</evidence>
<proteinExistence type="predicted"/>
<keyword evidence="3" id="KW-1185">Reference proteome</keyword>
<dbReference type="EMBL" id="JBHTCG010000003">
    <property type="protein sequence ID" value="MFC7381852.1"/>
    <property type="molecule type" value="Genomic_DNA"/>
</dbReference>
<feature type="compositionally biased region" description="Low complexity" evidence="1">
    <location>
        <begin position="10"/>
        <end position="20"/>
    </location>
</feature>
<dbReference type="RefSeq" id="WP_380824910.1">
    <property type="nucleotide sequence ID" value="NZ_JBHTCG010000003.1"/>
</dbReference>